<evidence type="ECO:0000313" key="2">
    <source>
        <dbReference type="EMBL" id="MBA4658609.1"/>
    </source>
</evidence>
<feature type="region of interest" description="Disordered" evidence="1">
    <location>
        <begin position="96"/>
        <end position="125"/>
    </location>
</feature>
<dbReference type="EMBL" id="GISG01201196">
    <property type="protein sequence ID" value="MBA4658609.1"/>
    <property type="molecule type" value="Transcribed_RNA"/>
</dbReference>
<dbReference type="AlphaFoldDB" id="A0A7C9ED36"/>
<proteinExistence type="predicted"/>
<protein>
    <submittedName>
        <fullName evidence="2">Uncharacterized protein</fullName>
    </submittedName>
</protein>
<reference evidence="2" key="2">
    <citation type="submission" date="2020-07" db="EMBL/GenBank/DDBJ databases">
        <authorList>
            <person name="Vera ALvarez R."/>
            <person name="Arias-Moreno D.M."/>
            <person name="Jimenez-Jacinto V."/>
            <person name="Jimenez-Bremont J.F."/>
            <person name="Swaminathan K."/>
            <person name="Moose S.P."/>
            <person name="Guerrero-Gonzalez M.L."/>
            <person name="Marino-Ramirez L."/>
            <person name="Landsman D."/>
            <person name="Rodriguez-Kessler M."/>
            <person name="Delgado-Sanchez P."/>
        </authorList>
    </citation>
    <scope>NUCLEOTIDE SEQUENCE</scope>
    <source>
        <tissue evidence="2">Cladode</tissue>
    </source>
</reference>
<feature type="compositionally biased region" description="Low complexity" evidence="1">
    <location>
        <begin position="96"/>
        <end position="114"/>
    </location>
</feature>
<organism evidence="2">
    <name type="scientific">Opuntia streptacantha</name>
    <name type="common">Prickly pear cactus</name>
    <name type="synonym">Opuntia cardona</name>
    <dbReference type="NCBI Taxonomy" id="393608"/>
    <lineage>
        <taxon>Eukaryota</taxon>
        <taxon>Viridiplantae</taxon>
        <taxon>Streptophyta</taxon>
        <taxon>Embryophyta</taxon>
        <taxon>Tracheophyta</taxon>
        <taxon>Spermatophyta</taxon>
        <taxon>Magnoliopsida</taxon>
        <taxon>eudicotyledons</taxon>
        <taxon>Gunneridae</taxon>
        <taxon>Pentapetalae</taxon>
        <taxon>Caryophyllales</taxon>
        <taxon>Cactineae</taxon>
        <taxon>Cactaceae</taxon>
        <taxon>Opuntioideae</taxon>
        <taxon>Opuntia</taxon>
    </lineage>
</organism>
<feature type="compositionally biased region" description="Polar residues" evidence="1">
    <location>
        <begin position="115"/>
        <end position="125"/>
    </location>
</feature>
<name>A0A7C9ED36_OPUST</name>
<accession>A0A7C9ED36</accession>
<evidence type="ECO:0000256" key="1">
    <source>
        <dbReference type="SAM" id="MobiDB-lite"/>
    </source>
</evidence>
<sequence>MSSTAPDVSADVEQLVIVTKRLWGDEQGCIELEADEALTYALNHLTLVGKLLTDSSVNKNAAKTVIQRAWHPRRQKLVCCILLKAISLSVLGFPSSFKSSGSEGSSAVSVAGSEQLTSNEVTSSC</sequence>
<reference evidence="2" key="1">
    <citation type="journal article" date="2013" name="J. Plant Res.">
        <title>Effect of fungi and light on seed germination of three Opuntia species from semiarid lands of central Mexico.</title>
        <authorList>
            <person name="Delgado-Sanchez P."/>
            <person name="Jimenez-Bremont J.F."/>
            <person name="Guerrero-Gonzalez Mde L."/>
            <person name="Flores J."/>
        </authorList>
    </citation>
    <scope>NUCLEOTIDE SEQUENCE</scope>
    <source>
        <tissue evidence="2">Cladode</tissue>
    </source>
</reference>